<feature type="region of interest" description="Disordered" evidence="1">
    <location>
        <begin position="47"/>
        <end position="71"/>
    </location>
</feature>
<dbReference type="AlphaFoldDB" id="W9RP24"/>
<sequence length="71" mass="8301">MRDLSGNFVRPPWDEQRYASTRAKDLIFRALPGVDLLQGWVGEERCEAKRSPASDRRQIYQRRGPVKRGEQ</sequence>
<evidence type="ECO:0000256" key="1">
    <source>
        <dbReference type="SAM" id="MobiDB-lite"/>
    </source>
</evidence>
<name>W9RP24_9ROSA</name>
<organism evidence="2 3">
    <name type="scientific">Morus notabilis</name>
    <dbReference type="NCBI Taxonomy" id="981085"/>
    <lineage>
        <taxon>Eukaryota</taxon>
        <taxon>Viridiplantae</taxon>
        <taxon>Streptophyta</taxon>
        <taxon>Embryophyta</taxon>
        <taxon>Tracheophyta</taxon>
        <taxon>Spermatophyta</taxon>
        <taxon>Magnoliopsida</taxon>
        <taxon>eudicotyledons</taxon>
        <taxon>Gunneridae</taxon>
        <taxon>Pentapetalae</taxon>
        <taxon>rosids</taxon>
        <taxon>fabids</taxon>
        <taxon>Rosales</taxon>
        <taxon>Moraceae</taxon>
        <taxon>Moreae</taxon>
        <taxon>Morus</taxon>
    </lineage>
</organism>
<reference evidence="3" key="1">
    <citation type="submission" date="2013-01" db="EMBL/GenBank/DDBJ databases">
        <title>Draft Genome Sequence of a Mulberry Tree, Morus notabilis C.K. Schneid.</title>
        <authorList>
            <person name="He N."/>
            <person name="Zhao S."/>
        </authorList>
    </citation>
    <scope>NUCLEOTIDE SEQUENCE</scope>
</reference>
<proteinExistence type="predicted"/>
<keyword evidence="3" id="KW-1185">Reference proteome</keyword>
<accession>W9RP24</accession>
<dbReference type="Proteomes" id="UP000030645">
    <property type="component" value="Unassembled WGS sequence"/>
</dbReference>
<feature type="compositionally biased region" description="Basic and acidic residues" evidence="1">
    <location>
        <begin position="47"/>
        <end position="58"/>
    </location>
</feature>
<gene>
    <name evidence="2" type="ORF">L484_016663</name>
</gene>
<protein>
    <submittedName>
        <fullName evidence="2">Uncharacterized protein</fullName>
    </submittedName>
</protein>
<evidence type="ECO:0000313" key="3">
    <source>
        <dbReference type="Proteomes" id="UP000030645"/>
    </source>
</evidence>
<evidence type="ECO:0000313" key="2">
    <source>
        <dbReference type="EMBL" id="EXB89103.1"/>
    </source>
</evidence>
<dbReference type="EMBL" id="KE345003">
    <property type="protein sequence ID" value="EXB89103.1"/>
    <property type="molecule type" value="Genomic_DNA"/>
</dbReference>